<evidence type="ECO:0000256" key="4">
    <source>
        <dbReference type="ARBA" id="ARBA00022692"/>
    </source>
</evidence>
<keyword evidence="12 13" id="KW-0807">Transducer</keyword>
<dbReference type="GO" id="GO:0019722">
    <property type="term" value="P:calcium-mediated signaling"/>
    <property type="evidence" value="ECO:0007669"/>
    <property type="project" value="TreeGrafter"/>
</dbReference>
<dbReference type="Gene3D" id="1.20.1070.10">
    <property type="entry name" value="Rhodopsin 7-helix transmembrane proteins"/>
    <property type="match status" value="1"/>
</dbReference>
<evidence type="ECO:0000313" key="17">
    <source>
        <dbReference type="Proteomes" id="UP000503349"/>
    </source>
</evidence>
<dbReference type="SUPFAM" id="SSF81321">
    <property type="entry name" value="Family A G protein-coupled receptor-like"/>
    <property type="match status" value="1"/>
</dbReference>
<keyword evidence="6 14" id="KW-1133">Transmembrane helix</keyword>
<sequence length="358" mass="40370">MSYNDNSTVSPYAAYYDEDFNDTDFSPCETGTMKNFGKVFLPTVYSLVFVLGFLGNGLVVVVLMKHRNQTNLTDICLFNLAVSDIVFVLTLPFYCHYSAVGEWTFGNFMCRLVSGCHNTGYFSSIFLLIVMTLDRYVVIVHAHSVARYRTLRAGFVVTSVVWLVSVLVSLPSFILSKASNETGTLSCSDSPDDAGWKRYKPITTNLLGLVVPLLVMVACYARIIPTLVNMRTVKKHRVVKLIVAIVVVFFLCWAPYNISVFLRFLTHEDKLQYGDPCILDKNLRLSVAVTETIAYIHCCLNPIIYAFVGQKFMKRAMQLLNKCIPWLQIPFPRNVSDSSYRKSSVVSRSSENTSNFAM</sequence>
<reference evidence="17" key="2">
    <citation type="submission" date="2019-02" db="EMBL/GenBank/DDBJ databases">
        <title>Opniocepnalus argus Var Kimnra genome.</title>
        <authorList>
            <person name="Zhou C."/>
            <person name="Xiao S."/>
        </authorList>
    </citation>
    <scope>NUCLEOTIDE SEQUENCE [LARGE SCALE GENOMIC DNA]</scope>
</reference>
<dbReference type="GO" id="GO:0005769">
    <property type="term" value="C:early endosome"/>
    <property type="evidence" value="ECO:0007669"/>
    <property type="project" value="UniProtKB-SubCell"/>
</dbReference>
<evidence type="ECO:0000256" key="9">
    <source>
        <dbReference type="ARBA" id="ARBA00023157"/>
    </source>
</evidence>
<dbReference type="Pfam" id="PF00001">
    <property type="entry name" value="7tm_1"/>
    <property type="match status" value="1"/>
</dbReference>
<dbReference type="GO" id="GO:0007204">
    <property type="term" value="P:positive regulation of cytosolic calcium ion concentration"/>
    <property type="evidence" value="ECO:0007669"/>
    <property type="project" value="TreeGrafter"/>
</dbReference>
<dbReference type="InterPro" id="IPR000355">
    <property type="entry name" value="Chemokine_rcpt"/>
</dbReference>
<dbReference type="GO" id="GO:0060326">
    <property type="term" value="P:cell chemotaxis"/>
    <property type="evidence" value="ECO:0007669"/>
    <property type="project" value="TreeGrafter"/>
</dbReference>
<dbReference type="PANTHER" id="PTHR10489">
    <property type="entry name" value="CELL ADHESION MOLECULE"/>
    <property type="match status" value="1"/>
</dbReference>
<evidence type="ECO:0000313" key="16">
    <source>
        <dbReference type="EMBL" id="KAF3691681.1"/>
    </source>
</evidence>
<evidence type="ECO:0000256" key="10">
    <source>
        <dbReference type="ARBA" id="ARBA00023170"/>
    </source>
</evidence>
<evidence type="ECO:0000259" key="15">
    <source>
        <dbReference type="PROSITE" id="PS50262"/>
    </source>
</evidence>
<evidence type="ECO:0000256" key="5">
    <source>
        <dbReference type="ARBA" id="ARBA00022753"/>
    </source>
</evidence>
<proteinExistence type="inferred from homology"/>
<dbReference type="AlphaFoldDB" id="A0A6G1PMX1"/>
<evidence type="ECO:0000256" key="11">
    <source>
        <dbReference type="ARBA" id="ARBA00023180"/>
    </source>
</evidence>
<dbReference type="EMBL" id="CM015718">
    <property type="protein sequence ID" value="KAF3691681.1"/>
    <property type="molecule type" value="Genomic_DNA"/>
</dbReference>
<evidence type="ECO:0000256" key="14">
    <source>
        <dbReference type="SAM" id="Phobius"/>
    </source>
</evidence>
<evidence type="ECO:0000256" key="7">
    <source>
        <dbReference type="ARBA" id="ARBA00023040"/>
    </source>
</evidence>
<protein>
    <submittedName>
        <fullName evidence="16">C-C chemokine receptor type 2</fullName>
    </submittedName>
</protein>
<keyword evidence="4 13" id="KW-0812">Transmembrane</keyword>
<evidence type="ECO:0000256" key="8">
    <source>
        <dbReference type="ARBA" id="ARBA00023136"/>
    </source>
</evidence>
<evidence type="ECO:0000256" key="12">
    <source>
        <dbReference type="ARBA" id="ARBA00023224"/>
    </source>
</evidence>
<dbReference type="GO" id="GO:0016493">
    <property type="term" value="F:C-C chemokine receptor activity"/>
    <property type="evidence" value="ECO:0007669"/>
    <property type="project" value="TreeGrafter"/>
</dbReference>
<evidence type="ECO:0000256" key="13">
    <source>
        <dbReference type="RuleBase" id="RU000688"/>
    </source>
</evidence>
<feature type="transmembrane region" description="Helical" evidence="14">
    <location>
        <begin position="285"/>
        <end position="308"/>
    </location>
</feature>
<dbReference type="GO" id="GO:0019957">
    <property type="term" value="F:C-C chemokine binding"/>
    <property type="evidence" value="ECO:0007669"/>
    <property type="project" value="TreeGrafter"/>
</dbReference>
<name>A0A6G1PMX1_CHAAH</name>
<dbReference type="CDD" id="cd14984">
    <property type="entry name" value="7tmA_Chemokine_R"/>
    <property type="match status" value="1"/>
</dbReference>
<dbReference type="PRINTS" id="PR00237">
    <property type="entry name" value="GPCRRHODOPSN"/>
</dbReference>
<keyword evidence="9" id="KW-1015">Disulfide bond</keyword>
<dbReference type="InterPro" id="IPR001277">
    <property type="entry name" value="CXCR4/ACKR2"/>
</dbReference>
<evidence type="ECO:0000256" key="3">
    <source>
        <dbReference type="ARBA" id="ARBA00022475"/>
    </source>
</evidence>
<gene>
    <name evidence="16" type="ORF">EXN66_Car007356</name>
</gene>
<comment type="similarity">
    <text evidence="13">Belongs to the G-protein coupled receptor 1 family.</text>
</comment>
<feature type="transmembrane region" description="Helical" evidence="14">
    <location>
        <begin position="119"/>
        <end position="138"/>
    </location>
</feature>
<comment type="subcellular location">
    <subcellularLocation>
        <location evidence="2">Cell membrane</location>
        <topology evidence="2">Multi-pass membrane protein</topology>
    </subcellularLocation>
    <subcellularLocation>
        <location evidence="1">Early endosome</location>
    </subcellularLocation>
</comment>
<dbReference type="InterPro" id="IPR017452">
    <property type="entry name" value="GPCR_Rhodpsn_7TM"/>
</dbReference>
<organism evidence="16 17">
    <name type="scientific">Channa argus</name>
    <name type="common">Northern snakehead</name>
    <name type="synonym">Ophicephalus argus</name>
    <dbReference type="NCBI Taxonomy" id="215402"/>
    <lineage>
        <taxon>Eukaryota</taxon>
        <taxon>Metazoa</taxon>
        <taxon>Chordata</taxon>
        <taxon>Craniata</taxon>
        <taxon>Vertebrata</taxon>
        <taxon>Euteleostomi</taxon>
        <taxon>Actinopterygii</taxon>
        <taxon>Neopterygii</taxon>
        <taxon>Teleostei</taxon>
        <taxon>Neoteleostei</taxon>
        <taxon>Acanthomorphata</taxon>
        <taxon>Anabantaria</taxon>
        <taxon>Anabantiformes</taxon>
        <taxon>Channoidei</taxon>
        <taxon>Channidae</taxon>
        <taxon>Channa</taxon>
    </lineage>
</organism>
<dbReference type="PRINTS" id="PR00645">
    <property type="entry name" value="CXCCHMKINER4"/>
</dbReference>
<feature type="domain" description="G-protein coupled receptors family 1 profile" evidence="15">
    <location>
        <begin position="55"/>
        <end position="305"/>
    </location>
</feature>
<feature type="transmembrane region" description="Helical" evidence="14">
    <location>
        <begin position="43"/>
        <end position="64"/>
    </location>
</feature>
<accession>A0A6G1PMX1</accession>
<dbReference type="GO" id="GO:0006955">
    <property type="term" value="P:immune response"/>
    <property type="evidence" value="ECO:0007669"/>
    <property type="project" value="TreeGrafter"/>
</dbReference>
<evidence type="ECO:0000256" key="2">
    <source>
        <dbReference type="ARBA" id="ARBA00004651"/>
    </source>
</evidence>
<feature type="transmembrane region" description="Helical" evidence="14">
    <location>
        <begin position="241"/>
        <end position="265"/>
    </location>
</feature>
<keyword evidence="11" id="KW-0325">Glycoprotein</keyword>
<keyword evidence="10 13" id="KW-0675">Receptor</keyword>
<dbReference type="InterPro" id="IPR000276">
    <property type="entry name" value="GPCR_Rhodpsn"/>
</dbReference>
<dbReference type="PROSITE" id="PS50262">
    <property type="entry name" value="G_PROTEIN_RECEP_F1_2"/>
    <property type="match status" value="1"/>
</dbReference>
<reference evidence="16 17" key="1">
    <citation type="submission" date="2019-02" db="EMBL/GenBank/DDBJ databases">
        <title>Opniocepnalus argus genome.</title>
        <authorList>
            <person name="Zhou C."/>
            <person name="Xiao S."/>
        </authorList>
    </citation>
    <scope>NUCLEOTIDE SEQUENCE [LARGE SCALE GENOMIC DNA]</scope>
    <source>
        <strain evidence="16">OARG1902GOOAL</strain>
        <tissue evidence="16">Muscle</tissue>
    </source>
</reference>
<dbReference type="GO" id="GO:0009897">
    <property type="term" value="C:external side of plasma membrane"/>
    <property type="evidence" value="ECO:0007669"/>
    <property type="project" value="TreeGrafter"/>
</dbReference>
<feature type="transmembrane region" description="Helical" evidence="14">
    <location>
        <begin position="202"/>
        <end position="221"/>
    </location>
</feature>
<keyword evidence="3" id="KW-1003">Cell membrane</keyword>
<dbReference type="Proteomes" id="UP000503349">
    <property type="component" value="Chromosome 7"/>
</dbReference>
<keyword evidence="17" id="KW-1185">Reference proteome</keyword>
<evidence type="ECO:0000256" key="6">
    <source>
        <dbReference type="ARBA" id="ARBA00022989"/>
    </source>
</evidence>
<dbReference type="PANTHER" id="PTHR10489:SF686">
    <property type="entry name" value="C-C CHEMOKINE RECEPTOR TYPE 5"/>
    <property type="match status" value="1"/>
</dbReference>
<dbReference type="InterPro" id="IPR050119">
    <property type="entry name" value="CCR1-9-like"/>
</dbReference>
<keyword evidence="8 14" id="KW-0472">Membrane</keyword>
<keyword evidence="5" id="KW-0967">Endosome</keyword>
<evidence type="ECO:0000256" key="1">
    <source>
        <dbReference type="ARBA" id="ARBA00004412"/>
    </source>
</evidence>
<feature type="transmembrane region" description="Helical" evidence="14">
    <location>
        <begin position="150"/>
        <end position="174"/>
    </location>
</feature>
<feature type="transmembrane region" description="Helical" evidence="14">
    <location>
        <begin position="76"/>
        <end position="99"/>
    </location>
</feature>
<dbReference type="OrthoDB" id="5970631at2759"/>
<dbReference type="PRINTS" id="PR00657">
    <property type="entry name" value="CCCHEMOKINER"/>
</dbReference>
<dbReference type="PROSITE" id="PS00237">
    <property type="entry name" value="G_PROTEIN_RECEP_F1_1"/>
    <property type="match status" value="1"/>
</dbReference>
<keyword evidence="7 13" id="KW-0297">G-protein coupled receptor</keyword>